<dbReference type="InterPro" id="IPR011009">
    <property type="entry name" value="Kinase-like_dom_sf"/>
</dbReference>
<evidence type="ECO:0000313" key="2">
    <source>
        <dbReference type="Proteomes" id="UP000799539"/>
    </source>
</evidence>
<organism evidence="1 2">
    <name type="scientific">Cercospora zeae-maydis SCOH1-5</name>
    <dbReference type="NCBI Taxonomy" id="717836"/>
    <lineage>
        <taxon>Eukaryota</taxon>
        <taxon>Fungi</taxon>
        <taxon>Dikarya</taxon>
        <taxon>Ascomycota</taxon>
        <taxon>Pezizomycotina</taxon>
        <taxon>Dothideomycetes</taxon>
        <taxon>Dothideomycetidae</taxon>
        <taxon>Mycosphaerellales</taxon>
        <taxon>Mycosphaerellaceae</taxon>
        <taxon>Cercospora</taxon>
    </lineage>
</organism>
<dbReference type="OrthoDB" id="5598852at2759"/>
<reference evidence="1" key="1">
    <citation type="journal article" date="2020" name="Stud. Mycol.">
        <title>101 Dothideomycetes genomes: a test case for predicting lifestyles and emergence of pathogens.</title>
        <authorList>
            <person name="Haridas S."/>
            <person name="Albert R."/>
            <person name="Binder M."/>
            <person name="Bloem J."/>
            <person name="Labutti K."/>
            <person name="Salamov A."/>
            <person name="Andreopoulos B."/>
            <person name="Baker S."/>
            <person name="Barry K."/>
            <person name="Bills G."/>
            <person name="Bluhm B."/>
            <person name="Cannon C."/>
            <person name="Castanera R."/>
            <person name="Culley D."/>
            <person name="Daum C."/>
            <person name="Ezra D."/>
            <person name="Gonzalez J."/>
            <person name="Henrissat B."/>
            <person name="Kuo A."/>
            <person name="Liang C."/>
            <person name="Lipzen A."/>
            <person name="Lutzoni F."/>
            <person name="Magnuson J."/>
            <person name="Mondo S."/>
            <person name="Nolan M."/>
            <person name="Ohm R."/>
            <person name="Pangilinan J."/>
            <person name="Park H.-J."/>
            <person name="Ramirez L."/>
            <person name="Alfaro M."/>
            <person name="Sun H."/>
            <person name="Tritt A."/>
            <person name="Yoshinaga Y."/>
            <person name="Zwiers L.-H."/>
            <person name="Turgeon B."/>
            <person name="Goodwin S."/>
            <person name="Spatafora J."/>
            <person name="Crous P."/>
            <person name="Grigoriev I."/>
        </authorList>
    </citation>
    <scope>NUCLEOTIDE SEQUENCE</scope>
    <source>
        <strain evidence="1">SCOH1-5</strain>
    </source>
</reference>
<dbReference type="Proteomes" id="UP000799539">
    <property type="component" value="Unassembled WGS sequence"/>
</dbReference>
<dbReference type="SUPFAM" id="SSF56112">
    <property type="entry name" value="Protein kinase-like (PK-like)"/>
    <property type="match status" value="1"/>
</dbReference>
<accession>A0A6A6FMV3</accession>
<proteinExistence type="predicted"/>
<dbReference type="Gene3D" id="3.90.1200.10">
    <property type="match status" value="1"/>
</dbReference>
<evidence type="ECO:0000313" key="1">
    <source>
        <dbReference type="EMBL" id="KAF2214548.1"/>
    </source>
</evidence>
<sequence>MNNLCATQIPLAVSKFRDDRSMPTFRGNTLDKPFVGGQCLVYKIGFSDNATRAVRLPVRLTPTAAVSAITNENDILRALEAKNFSWSPKHVGEELEDNPVGFPFSVTQRKYFINQFAEVHWSLLFRTRRMGPHSESVTDHVTRITDHRIVRICQGKLPSMRIRDCFYHQNLVLQKFADSSTDDPRCIGHNDLSAQNIVVDQDLNITGILDWSFAAEEPFQLAATIPKFLRPRSGYEGPIQENDQADFVEALGRHAGPNPEEQNFMSRLIELYTSKDSEYLQKILEAVGSKSAFQTLAETFSWQDSPNYDADISDFLKRPVGMKSGLSETEVRNYI</sequence>
<dbReference type="EMBL" id="ML992668">
    <property type="protein sequence ID" value="KAF2214548.1"/>
    <property type="molecule type" value="Genomic_DNA"/>
</dbReference>
<name>A0A6A6FMV3_9PEZI</name>
<dbReference type="PANTHER" id="PTHR21310:SF56">
    <property type="entry name" value="AMINOGLYCOSIDE PHOSPHOTRANSFERASE DOMAIN-CONTAINING PROTEIN"/>
    <property type="match status" value="1"/>
</dbReference>
<keyword evidence="2" id="KW-1185">Reference proteome</keyword>
<gene>
    <name evidence="1" type="ORF">CERZMDRAFT_95810</name>
</gene>
<dbReference type="PANTHER" id="PTHR21310">
    <property type="entry name" value="AMINOGLYCOSIDE PHOSPHOTRANSFERASE-RELATED-RELATED"/>
    <property type="match status" value="1"/>
</dbReference>
<protein>
    <submittedName>
        <fullName evidence="1">Uncharacterized protein</fullName>
    </submittedName>
</protein>
<dbReference type="AlphaFoldDB" id="A0A6A6FMV3"/>
<dbReference type="InterPro" id="IPR051678">
    <property type="entry name" value="AGP_Transferase"/>
</dbReference>